<name>L7LGM8_9ACTN</name>
<evidence type="ECO:0000313" key="3">
    <source>
        <dbReference type="Proteomes" id="UP000035083"/>
    </source>
</evidence>
<dbReference type="AlphaFoldDB" id="L7LGM8"/>
<proteinExistence type="predicted"/>
<evidence type="ECO:0000313" key="2">
    <source>
        <dbReference type="EMBL" id="GAC60270.1"/>
    </source>
</evidence>
<keyword evidence="3" id="KW-1185">Reference proteome</keyword>
<comment type="caution">
    <text evidence="2">The sequence shown here is derived from an EMBL/GenBank/DDBJ whole genome shotgun (WGS) entry which is preliminary data.</text>
</comment>
<dbReference type="EMBL" id="BANU01000008">
    <property type="protein sequence ID" value="GAC60270.1"/>
    <property type="molecule type" value="Genomic_DNA"/>
</dbReference>
<protein>
    <recommendedName>
        <fullName evidence="4">DUF5652 domain-containing protein</fullName>
    </recommendedName>
</protein>
<keyword evidence="1" id="KW-0812">Transmembrane</keyword>
<dbReference type="RefSeq" id="WP_006895614.1">
    <property type="nucleotide sequence ID" value="NZ_BANU01000008.1"/>
</dbReference>
<sequence length="79" mass="8552">MRKKWAELSPAARAGIISMAAVDAGLRVWAIRDLRSRDKSQVNGPKLVWTVVLGGVNSAGLLPTVYLLAGRKRTPSESH</sequence>
<reference evidence="2 3" key="1">
    <citation type="submission" date="2012-12" db="EMBL/GenBank/DDBJ databases">
        <title>Whole genome shotgun sequence of Gordonia sihwensis NBRC 108236.</title>
        <authorList>
            <person name="Yoshida I."/>
            <person name="Hosoyama A."/>
            <person name="Tsuchikane K."/>
            <person name="Ando Y."/>
            <person name="Baba S."/>
            <person name="Ohji S."/>
            <person name="Hamada M."/>
            <person name="Tamura T."/>
            <person name="Yamazoe A."/>
            <person name="Yamazaki S."/>
            <person name="Fujita N."/>
        </authorList>
    </citation>
    <scope>NUCLEOTIDE SEQUENCE [LARGE SCALE GENOMIC DNA]</scope>
    <source>
        <strain evidence="2 3">NBRC 108236</strain>
    </source>
</reference>
<accession>L7LGM8</accession>
<feature type="transmembrane region" description="Helical" evidence="1">
    <location>
        <begin position="47"/>
        <end position="69"/>
    </location>
</feature>
<keyword evidence="1" id="KW-0472">Membrane</keyword>
<evidence type="ECO:0000256" key="1">
    <source>
        <dbReference type="SAM" id="Phobius"/>
    </source>
</evidence>
<dbReference type="eggNOG" id="ENOG5031XVP">
    <property type="taxonomic scope" value="Bacteria"/>
</dbReference>
<dbReference type="Proteomes" id="UP000035083">
    <property type="component" value="Unassembled WGS sequence"/>
</dbReference>
<organism evidence="2 3">
    <name type="scientific">Gordonia sihwensis NBRC 108236</name>
    <dbReference type="NCBI Taxonomy" id="1223544"/>
    <lineage>
        <taxon>Bacteria</taxon>
        <taxon>Bacillati</taxon>
        <taxon>Actinomycetota</taxon>
        <taxon>Actinomycetes</taxon>
        <taxon>Mycobacteriales</taxon>
        <taxon>Gordoniaceae</taxon>
        <taxon>Gordonia</taxon>
    </lineage>
</organism>
<gene>
    <name evidence="2" type="ORF">GSI01S_08_01270</name>
</gene>
<keyword evidence="1" id="KW-1133">Transmembrane helix</keyword>
<evidence type="ECO:0008006" key="4">
    <source>
        <dbReference type="Google" id="ProtNLM"/>
    </source>
</evidence>